<dbReference type="InterPro" id="IPR011078">
    <property type="entry name" value="PyrdxlP_homeostasis"/>
</dbReference>
<evidence type="ECO:0000256" key="2">
    <source>
        <dbReference type="HAMAP-Rule" id="MF_03225"/>
    </source>
</evidence>
<dbReference type="AlphaFoldDB" id="A0A8H7RDG4"/>
<dbReference type="CDD" id="cd06822">
    <property type="entry name" value="PLPDE_III_YBL036c_euk"/>
    <property type="match status" value="1"/>
</dbReference>
<accession>A0A8H7RDG4</accession>
<dbReference type="SUPFAM" id="SSF51419">
    <property type="entry name" value="PLP-binding barrel"/>
    <property type="match status" value="1"/>
</dbReference>
<comment type="similarity">
    <text evidence="2 4">Belongs to the pyridoxal phosphate-binding protein YggS/PROSC family.</text>
</comment>
<keyword evidence="7" id="KW-1185">Reference proteome</keyword>
<comment type="caution">
    <text evidence="6">The sequence shown here is derived from an EMBL/GenBank/DDBJ whole genome shotgun (WGS) entry which is preliminary data.</text>
</comment>
<evidence type="ECO:0000259" key="5">
    <source>
        <dbReference type="Pfam" id="PF01168"/>
    </source>
</evidence>
<feature type="modified residue" description="N6-(pyridoxal phosphate)lysine" evidence="2 3">
    <location>
        <position position="69"/>
    </location>
</feature>
<dbReference type="Proteomes" id="UP000650833">
    <property type="component" value="Unassembled WGS sequence"/>
</dbReference>
<protein>
    <recommendedName>
        <fullName evidence="2">Pyridoxal phosphate homeostasis protein</fullName>
        <shortName evidence="2">PLP homeostasis protein</shortName>
    </recommendedName>
</protein>
<feature type="domain" description="Alanine racemase N-terminal" evidence="5">
    <location>
        <begin position="45"/>
        <end position="263"/>
    </location>
</feature>
<comment type="function">
    <text evidence="2">Pyridoxal 5'-phosphate (PLP)-binding protein, which may be involved in intracellular homeostatic regulation of pyridoxal 5'-phosphate (PLP), the active form of vitamin B6.</text>
</comment>
<evidence type="ECO:0000256" key="3">
    <source>
        <dbReference type="PIRSR" id="PIRSR004848-1"/>
    </source>
</evidence>
<sequence length="267" mass="29845">MLLSRISSKRLFYHSSYLINYKLNILRPMSTTISAAERDQEVIKNLTEVRQTVDQLKGSNTARLVAVSKYMPAEDIEYATKTGQTHFGENYVQELTEKSQKLSSSIDWHFIGHLQSNKCKAVAGIPNLFIVETIDSAKKADTLNKACIAVGRQNKLKVYVQVNTSGEEAKSGVEPADALNVCKHIKENCPALELYGLMTIGMKDRDAVNNPDFEKIVELRQDIKSKLNLDVFEASFGMSGDYQEALKYGSNNVRVGTAIFGARRIKQ</sequence>
<evidence type="ECO:0000313" key="7">
    <source>
        <dbReference type="Proteomes" id="UP000650833"/>
    </source>
</evidence>
<dbReference type="OrthoDB" id="10264196at2759"/>
<dbReference type="InterPro" id="IPR029066">
    <property type="entry name" value="PLP-binding_barrel"/>
</dbReference>
<dbReference type="PANTHER" id="PTHR10146">
    <property type="entry name" value="PROLINE SYNTHETASE CO-TRANSCRIBED BACTERIAL HOMOLOG PROTEIN"/>
    <property type="match status" value="1"/>
</dbReference>
<dbReference type="EMBL" id="JAEPRC010000109">
    <property type="protein sequence ID" value="KAG2208638.1"/>
    <property type="molecule type" value="Genomic_DNA"/>
</dbReference>
<reference evidence="6" key="1">
    <citation type="submission" date="2020-12" db="EMBL/GenBank/DDBJ databases">
        <title>Metabolic potential, ecology and presence of endohyphal bacteria is reflected in genomic diversity of Mucoromycotina.</title>
        <authorList>
            <person name="Muszewska A."/>
            <person name="Okrasinska A."/>
            <person name="Steczkiewicz K."/>
            <person name="Drgas O."/>
            <person name="Orlowska M."/>
            <person name="Perlinska-Lenart U."/>
            <person name="Aleksandrzak-Piekarczyk T."/>
            <person name="Szatraj K."/>
            <person name="Zielenkiewicz U."/>
            <person name="Pilsyk S."/>
            <person name="Malc E."/>
            <person name="Mieczkowski P."/>
            <person name="Kruszewska J.S."/>
            <person name="Biernat P."/>
            <person name="Pawlowska J."/>
        </authorList>
    </citation>
    <scope>NUCLEOTIDE SEQUENCE</scope>
    <source>
        <strain evidence="6">CBS 226.32</strain>
    </source>
</reference>
<dbReference type="PANTHER" id="PTHR10146:SF14">
    <property type="entry name" value="PYRIDOXAL PHOSPHATE HOMEOSTASIS PROTEIN"/>
    <property type="match status" value="1"/>
</dbReference>
<dbReference type="Pfam" id="PF01168">
    <property type="entry name" value="Ala_racemase_N"/>
    <property type="match status" value="1"/>
</dbReference>
<dbReference type="FunFam" id="3.20.20.10:FF:000007">
    <property type="entry name" value="Pyridoxal phosphate homeostasis protein"/>
    <property type="match status" value="1"/>
</dbReference>
<organism evidence="6 7">
    <name type="scientific">Mucor plumbeus</name>
    <dbReference type="NCBI Taxonomy" id="97098"/>
    <lineage>
        <taxon>Eukaryota</taxon>
        <taxon>Fungi</taxon>
        <taxon>Fungi incertae sedis</taxon>
        <taxon>Mucoromycota</taxon>
        <taxon>Mucoromycotina</taxon>
        <taxon>Mucoromycetes</taxon>
        <taxon>Mucorales</taxon>
        <taxon>Mucorineae</taxon>
        <taxon>Mucoraceae</taxon>
        <taxon>Mucor</taxon>
    </lineage>
</organism>
<evidence type="ECO:0000256" key="4">
    <source>
        <dbReference type="RuleBase" id="RU004514"/>
    </source>
</evidence>
<dbReference type="PIRSF" id="PIRSF004848">
    <property type="entry name" value="YBL036c_PLPDEIII"/>
    <property type="match status" value="1"/>
</dbReference>
<dbReference type="Gene3D" id="3.20.20.10">
    <property type="entry name" value="Alanine racemase"/>
    <property type="match status" value="1"/>
</dbReference>
<dbReference type="HAMAP" id="MF_02087">
    <property type="entry name" value="PLP_homeostasis"/>
    <property type="match status" value="1"/>
</dbReference>
<evidence type="ECO:0000313" key="6">
    <source>
        <dbReference type="EMBL" id="KAG2208638.1"/>
    </source>
</evidence>
<dbReference type="NCBIfam" id="TIGR00044">
    <property type="entry name" value="YggS family pyridoxal phosphate-dependent enzyme"/>
    <property type="match status" value="1"/>
</dbReference>
<comment type="cofactor">
    <cofactor evidence="3">
        <name>pyridoxal 5'-phosphate</name>
        <dbReference type="ChEBI" id="CHEBI:597326"/>
    </cofactor>
</comment>
<dbReference type="PROSITE" id="PS01211">
    <property type="entry name" value="UPF0001"/>
    <property type="match status" value="1"/>
</dbReference>
<name>A0A8H7RDG4_9FUNG</name>
<dbReference type="InterPro" id="IPR001608">
    <property type="entry name" value="Ala_racemase_N"/>
</dbReference>
<keyword evidence="1 2" id="KW-0663">Pyridoxal phosphate</keyword>
<gene>
    <name evidence="6" type="ORF">INT46_001364</name>
</gene>
<dbReference type="GO" id="GO:0030170">
    <property type="term" value="F:pyridoxal phosphate binding"/>
    <property type="evidence" value="ECO:0007669"/>
    <property type="project" value="UniProtKB-UniRule"/>
</dbReference>
<proteinExistence type="inferred from homology"/>
<evidence type="ECO:0000256" key="1">
    <source>
        <dbReference type="ARBA" id="ARBA00022898"/>
    </source>
</evidence>